<reference evidence="5 6" key="1">
    <citation type="submission" date="2017-02" db="EMBL/GenBank/DDBJ databases">
        <authorList>
            <person name="Peterson S.W."/>
        </authorList>
    </citation>
    <scope>NUCLEOTIDE SEQUENCE [LARGE SCALE GENOMIC DNA]</scope>
    <source>
        <strain evidence="5 6">DSM 21749</strain>
    </source>
</reference>
<protein>
    <recommendedName>
        <fullName evidence="2">histidine kinase</fullName>
        <ecNumber evidence="2">2.7.13.3</ecNumber>
    </recommendedName>
</protein>
<evidence type="ECO:0000259" key="4">
    <source>
        <dbReference type="PROSITE" id="PS50109"/>
    </source>
</evidence>
<dbReference type="SMART" id="SM00388">
    <property type="entry name" value="HisKA"/>
    <property type="match status" value="1"/>
</dbReference>
<dbReference type="PANTHER" id="PTHR43547">
    <property type="entry name" value="TWO-COMPONENT HISTIDINE KINASE"/>
    <property type="match status" value="1"/>
</dbReference>
<organism evidence="5 6">
    <name type="scientific">Lysobacter spongiicola DSM 21749</name>
    <dbReference type="NCBI Taxonomy" id="1122188"/>
    <lineage>
        <taxon>Bacteria</taxon>
        <taxon>Pseudomonadati</taxon>
        <taxon>Pseudomonadota</taxon>
        <taxon>Gammaproteobacteria</taxon>
        <taxon>Lysobacterales</taxon>
        <taxon>Lysobacteraceae</taxon>
        <taxon>Novilysobacter</taxon>
    </lineage>
</organism>
<dbReference type="InterPro" id="IPR005467">
    <property type="entry name" value="His_kinase_dom"/>
</dbReference>
<proteinExistence type="predicted"/>
<dbReference type="Gene3D" id="3.30.565.10">
    <property type="entry name" value="Histidine kinase-like ATPase, C-terminal domain"/>
    <property type="match status" value="1"/>
</dbReference>
<sequence length="219" mass="23798">MPDASPDHSVDLLERLAHDLRGPLSPLQTAAYLLRRDDVDPQRQKELLEIIDRQTSRLSGMVQEVSDWMRARKARLVGTKEPLGVPMLVELVCATRPAVSVDLPESLDEANVLGDAQRLTQMLGTLLDWAQALDPQGTITLRASRDGEVLSLRLAAPPVEGGMVQLDGLFRMPQAVPFDEGLGMRLLIAREIATAHGGEITGEGGTDGTTVVVRLPLDE</sequence>
<evidence type="ECO:0000313" key="5">
    <source>
        <dbReference type="EMBL" id="SJZ64518.1"/>
    </source>
</evidence>
<evidence type="ECO:0000256" key="2">
    <source>
        <dbReference type="ARBA" id="ARBA00012438"/>
    </source>
</evidence>
<evidence type="ECO:0000313" key="6">
    <source>
        <dbReference type="Proteomes" id="UP000190061"/>
    </source>
</evidence>
<dbReference type="EMBL" id="FUXP01000001">
    <property type="protein sequence ID" value="SJZ64518.1"/>
    <property type="molecule type" value="Genomic_DNA"/>
</dbReference>
<dbReference type="EC" id="2.7.13.3" evidence="2"/>
<name>A0A1T4MCJ8_9GAMM</name>
<comment type="catalytic activity">
    <reaction evidence="1">
        <text>ATP + protein L-histidine = ADP + protein N-phospho-L-histidine.</text>
        <dbReference type="EC" id="2.7.13.3"/>
    </reaction>
</comment>
<dbReference type="STRING" id="1122188.SAMN02745674_00371"/>
<dbReference type="Pfam" id="PF02518">
    <property type="entry name" value="HATPase_c"/>
    <property type="match status" value="1"/>
</dbReference>
<accession>A0A1T4MCJ8</accession>
<dbReference type="PROSITE" id="PS50109">
    <property type="entry name" value="HIS_KIN"/>
    <property type="match status" value="1"/>
</dbReference>
<dbReference type="InterPro" id="IPR036890">
    <property type="entry name" value="HATPase_C_sf"/>
</dbReference>
<feature type="domain" description="Histidine kinase" evidence="4">
    <location>
        <begin position="15"/>
        <end position="219"/>
    </location>
</feature>
<dbReference type="InterPro" id="IPR003661">
    <property type="entry name" value="HisK_dim/P_dom"/>
</dbReference>
<keyword evidence="6" id="KW-1185">Reference proteome</keyword>
<dbReference type="GO" id="GO:0000155">
    <property type="term" value="F:phosphorelay sensor kinase activity"/>
    <property type="evidence" value="ECO:0007669"/>
    <property type="project" value="InterPro"/>
</dbReference>
<dbReference type="Pfam" id="PF00512">
    <property type="entry name" value="HisKA"/>
    <property type="match status" value="1"/>
</dbReference>
<dbReference type="CDD" id="cd00082">
    <property type="entry name" value="HisKA"/>
    <property type="match status" value="1"/>
</dbReference>
<keyword evidence="5" id="KW-0418">Kinase</keyword>
<dbReference type="SUPFAM" id="SSF55874">
    <property type="entry name" value="ATPase domain of HSP90 chaperone/DNA topoisomerase II/histidine kinase"/>
    <property type="match status" value="1"/>
</dbReference>
<dbReference type="PANTHER" id="PTHR43547:SF2">
    <property type="entry name" value="HYBRID SIGNAL TRANSDUCTION HISTIDINE KINASE C"/>
    <property type="match status" value="1"/>
</dbReference>
<dbReference type="InterPro" id="IPR036097">
    <property type="entry name" value="HisK_dim/P_sf"/>
</dbReference>
<dbReference type="OrthoDB" id="6020845at2"/>
<keyword evidence="5" id="KW-0808">Transferase</keyword>
<dbReference type="SUPFAM" id="SSF47384">
    <property type="entry name" value="Homodimeric domain of signal transducing histidine kinase"/>
    <property type="match status" value="1"/>
</dbReference>
<gene>
    <name evidence="5" type="ORF">SAMN02745674_00371</name>
</gene>
<dbReference type="InterPro" id="IPR003594">
    <property type="entry name" value="HATPase_dom"/>
</dbReference>
<dbReference type="Gene3D" id="1.10.287.130">
    <property type="match status" value="1"/>
</dbReference>
<dbReference type="RefSeq" id="WP_078756986.1">
    <property type="nucleotide sequence ID" value="NZ_FUXP01000001.1"/>
</dbReference>
<dbReference type="Proteomes" id="UP000190061">
    <property type="component" value="Unassembled WGS sequence"/>
</dbReference>
<keyword evidence="3" id="KW-0597">Phosphoprotein</keyword>
<evidence type="ECO:0000256" key="1">
    <source>
        <dbReference type="ARBA" id="ARBA00000085"/>
    </source>
</evidence>
<evidence type="ECO:0000256" key="3">
    <source>
        <dbReference type="ARBA" id="ARBA00022553"/>
    </source>
</evidence>
<dbReference type="AlphaFoldDB" id="A0A1T4MCJ8"/>